<dbReference type="EMBL" id="CP032514">
    <property type="protein sequence ID" value="AYD89905.1"/>
    <property type="molecule type" value="Genomic_DNA"/>
</dbReference>
<protein>
    <submittedName>
        <fullName evidence="7">NfeD family protein</fullName>
    </submittedName>
</protein>
<gene>
    <name evidence="7" type="ORF">D5R93_07475</name>
</gene>
<dbReference type="InterPro" id="IPR052165">
    <property type="entry name" value="Membrane_assoc_protease"/>
</dbReference>
<comment type="subcellular location">
    <subcellularLocation>
        <location evidence="1">Membrane</location>
        <topology evidence="1">Multi-pass membrane protein</topology>
    </subcellularLocation>
</comment>
<accession>A0ABN5PN82</accession>
<evidence type="ECO:0000256" key="1">
    <source>
        <dbReference type="ARBA" id="ARBA00004141"/>
    </source>
</evidence>
<dbReference type="PANTHER" id="PTHR33507">
    <property type="entry name" value="INNER MEMBRANE PROTEIN YBBJ"/>
    <property type="match status" value="1"/>
</dbReference>
<dbReference type="PANTHER" id="PTHR33507:SF3">
    <property type="entry name" value="INNER MEMBRANE PROTEIN YBBJ"/>
    <property type="match status" value="1"/>
</dbReference>
<dbReference type="Pfam" id="PF01957">
    <property type="entry name" value="NfeD"/>
    <property type="match status" value="1"/>
</dbReference>
<evidence type="ECO:0000256" key="4">
    <source>
        <dbReference type="ARBA" id="ARBA00023136"/>
    </source>
</evidence>
<dbReference type="InterPro" id="IPR012340">
    <property type="entry name" value="NA-bd_OB-fold"/>
</dbReference>
<dbReference type="Gene3D" id="2.40.50.140">
    <property type="entry name" value="Nucleic acid-binding proteins"/>
    <property type="match status" value="1"/>
</dbReference>
<proteinExistence type="predicted"/>
<reference evidence="7 8" key="1">
    <citation type="submission" date="2018-09" db="EMBL/GenBank/DDBJ databases">
        <authorList>
            <person name="Li J."/>
        </authorList>
    </citation>
    <scope>NUCLEOTIDE SEQUENCE [LARGE SCALE GENOMIC DNA]</scope>
    <source>
        <strain evidence="7 8">2129</strain>
    </source>
</reference>
<dbReference type="RefSeq" id="WP_120204583.1">
    <property type="nucleotide sequence ID" value="NZ_CP032514.1"/>
</dbReference>
<feature type="domain" description="NfeD-like C-terminal" evidence="6">
    <location>
        <begin position="82"/>
        <end position="145"/>
    </location>
</feature>
<evidence type="ECO:0000256" key="2">
    <source>
        <dbReference type="ARBA" id="ARBA00022692"/>
    </source>
</evidence>
<dbReference type="Proteomes" id="UP000273001">
    <property type="component" value="Chromosome"/>
</dbReference>
<keyword evidence="4 5" id="KW-0472">Membrane</keyword>
<organism evidence="7 8">
    <name type="scientific">Actinomyces lilanjuaniae</name>
    <dbReference type="NCBI Taxonomy" id="2321394"/>
    <lineage>
        <taxon>Bacteria</taxon>
        <taxon>Bacillati</taxon>
        <taxon>Actinomycetota</taxon>
        <taxon>Actinomycetes</taxon>
        <taxon>Actinomycetales</taxon>
        <taxon>Actinomycetaceae</taxon>
        <taxon>Actinomyces</taxon>
    </lineage>
</organism>
<keyword evidence="3 5" id="KW-1133">Transmembrane helix</keyword>
<sequence>MVWLFWIGGSLVLAVIEILTADLTFLMIAGGALGGGVAAALGASLPVQFIVFAVVSTLLLLAVRPWARRRMASTAPQMRTNAEALVGRSATAITVVDDQGGRVRLSGGEWSARLAPAAAGQGGPVEPGAAVTVTQIDGAVAVVVPAALEQASQEPVPHGR</sequence>
<dbReference type="InterPro" id="IPR002810">
    <property type="entry name" value="NfeD-like_C"/>
</dbReference>
<evidence type="ECO:0000256" key="3">
    <source>
        <dbReference type="ARBA" id="ARBA00022989"/>
    </source>
</evidence>
<evidence type="ECO:0000256" key="5">
    <source>
        <dbReference type="SAM" id="Phobius"/>
    </source>
</evidence>
<name>A0ABN5PN82_9ACTO</name>
<keyword evidence="8" id="KW-1185">Reference proteome</keyword>
<feature type="transmembrane region" description="Helical" evidence="5">
    <location>
        <begin position="44"/>
        <end position="63"/>
    </location>
</feature>
<evidence type="ECO:0000259" key="6">
    <source>
        <dbReference type="Pfam" id="PF01957"/>
    </source>
</evidence>
<evidence type="ECO:0000313" key="8">
    <source>
        <dbReference type="Proteomes" id="UP000273001"/>
    </source>
</evidence>
<keyword evidence="2 5" id="KW-0812">Transmembrane</keyword>
<evidence type="ECO:0000313" key="7">
    <source>
        <dbReference type="EMBL" id="AYD89905.1"/>
    </source>
</evidence>